<dbReference type="AlphaFoldDB" id="A0A6J4RMW9"/>
<feature type="non-terminal residue" evidence="2">
    <location>
        <position position="1"/>
    </location>
</feature>
<proteinExistence type="predicted"/>
<feature type="compositionally biased region" description="Pro residues" evidence="1">
    <location>
        <begin position="21"/>
        <end position="30"/>
    </location>
</feature>
<accession>A0A6J4RMW9</accession>
<gene>
    <name evidence="2" type="ORF">AVDCRST_MAG13-947</name>
</gene>
<evidence type="ECO:0000256" key="1">
    <source>
        <dbReference type="SAM" id="MobiDB-lite"/>
    </source>
</evidence>
<reference evidence="2" key="1">
    <citation type="submission" date="2020-02" db="EMBL/GenBank/DDBJ databases">
        <authorList>
            <person name="Meier V. D."/>
        </authorList>
    </citation>
    <scope>NUCLEOTIDE SEQUENCE</scope>
    <source>
        <strain evidence="2">AVDCRST_MAG13</strain>
    </source>
</reference>
<organism evidence="2">
    <name type="scientific">uncultured Solirubrobacteraceae bacterium</name>
    <dbReference type="NCBI Taxonomy" id="1162706"/>
    <lineage>
        <taxon>Bacteria</taxon>
        <taxon>Bacillati</taxon>
        <taxon>Actinomycetota</taxon>
        <taxon>Thermoleophilia</taxon>
        <taxon>Solirubrobacterales</taxon>
        <taxon>Solirubrobacteraceae</taxon>
        <taxon>environmental samples</taxon>
    </lineage>
</organism>
<sequence length="50" mass="5596">VRACRTWPRRRRRAGHGLVPTPGPLAPLPGRPSRRRPPKLRQPLGGGQRV</sequence>
<protein>
    <submittedName>
        <fullName evidence="2">Uncharacterized protein</fullName>
    </submittedName>
</protein>
<dbReference type="EMBL" id="CADCVO010000145">
    <property type="protein sequence ID" value="CAA9477519.1"/>
    <property type="molecule type" value="Genomic_DNA"/>
</dbReference>
<feature type="non-terminal residue" evidence="2">
    <location>
        <position position="50"/>
    </location>
</feature>
<evidence type="ECO:0000313" key="2">
    <source>
        <dbReference type="EMBL" id="CAA9477519.1"/>
    </source>
</evidence>
<name>A0A6J4RMW9_9ACTN</name>
<feature type="region of interest" description="Disordered" evidence="1">
    <location>
        <begin position="1"/>
        <end position="50"/>
    </location>
</feature>